<organism evidence="3 4">
    <name type="scientific">Clavelina lepadiformis</name>
    <name type="common">Light-bulb sea squirt</name>
    <name type="synonym">Ascidia lepadiformis</name>
    <dbReference type="NCBI Taxonomy" id="159417"/>
    <lineage>
        <taxon>Eukaryota</taxon>
        <taxon>Metazoa</taxon>
        <taxon>Chordata</taxon>
        <taxon>Tunicata</taxon>
        <taxon>Ascidiacea</taxon>
        <taxon>Aplousobranchia</taxon>
        <taxon>Clavelinidae</taxon>
        <taxon>Clavelina</taxon>
    </lineage>
</organism>
<reference evidence="3 4" key="1">
    <citation type="submission" date="2024-02" db="EMBL/GenBank/DDBJ databases">
        <authorList>
            <person name="Daric V."/>
            <person name="Darras S."/>
        </authorList>
    </citation>
    <scope>NUCLEOTIDE SEQUENCE [LARGE SCALE GENOMIC DNA]</scope>
</reference>
<protein>
    <submittedName>
        <fullName evidence="3">Uncharacterized protein</fullName>
    </submittedName>
</protein>
<keyword evidence="4" id="KW-1185">Reference proteome</keyword>
<dbReference type="SUPFAM" id="SSF51735">
    <property type="entry name" value="NAD(P)-binding Rossmann-fold domains"/>
    <property type="match status" value="1"/>
</dbReference>
<keyword evidence="2" id="KW-0812">Transmembrane</keyword>
<sequence>MTFVSQTQSAGKSSMAFLLDLLVLLGQLLKIFVETIISWIIPADYKSVAGEVCLITGAGNGMGRLMALNFAQRKAKLVLWDMDAEANKETGALVEQMGGTAFVDVCDVSDKEEIKKAAKRAREAVGDITILVNNAGIVYAKEVLELSEKQIEQTFKVNTLAHFWIVREFLPHMLKTNHGHIVTLASTVGLFASPGMPDYCSSKHAVVGFHQSLYYDLQNFKNNNIKTTLVCPYHVKTGMFRGVTVTHPWLVPSLTPTECVDSIMHAILTNRPFVAMPRLMYLVYNAATWLPMEAQTLCYRFLGADTAIRKFKPNRPYQLEDS</sequence>
<dbReference type="EMBL" id="CAWYQH010000002">
    <property type="protein sequence ID" value="CAK8673794.1"/>
    <property type="molecule type" value="Genomic_DNA"/>
</dbReference>
<evidence type="ECO:0000256" key="2">
    <source>
        <dbReference type="SAM" id="Phobius"/>
    </source>
</evidence>
<name>A0ABP0F251_CLALP</name>
<keyword evidence="2" id="KW-1133">Transmembrane helix</keyword>
<accession>A0ABP0F251</accession>
<gene>
    <name evidence="3" type="ORF">CVLEPA_LOCUS3545</name>
</gene>
<dbReference type="PANTHER" id="PTHR24322:SF746">
    <property type="entry name" value="SHORT CHAIN DEHYDROGENASE_REDUCTASE FAMILY 16C MEMBER 5"/>
    <property type="match status" value="1"/>
</dbReference>
<dbReference type="InterPro" id="IPR036291">
    <property type="entry name" value="NAD(P)-bd_dom_sf"/>
</dbReference>
<comment type="caution">
    <text evidence="3">The sequence shown here is derived from an EMBL/GenBank/DDBJ whole genome shotgun (WGS) entry which is preliminary data.</text>
</comment>
<evidence type="ECO:0000256" key="1">
    <source>
        <dbReference type="RuleBase" id="RU000363"/>
    </source>
</evidence>
<dbReference type="CDD" id="cd05339">
    <property type="entry name" value="17beta-HSDXI-like_SDR_c"/>
    <property type="match status" value="1"/>
</dbReference>
<dbReference type="Gene3D" id="3.40.50.720">
    <property type="entry name" value="NAD(P)-binding Rossmann-like Domain"/>
    <property type="match status" value="1"/>
</dbReference>
<dbReference type="InterPro" id="IPR002347">
    <property type="entry name" value="SDR_fam"/>
</dbReference>
<proteinExistence type="inferred from homology"/>
<evidence type="ECO:0000313" key="4">
    <source>
        <dbReference type="Proteomes" id="UP001642483"/>
    </source>
</evidence>
<dbReference type="PRINTS" id="PR00081">
    <property type="entry name" value="GDHRDH"/>
</dbReference>
<feature type="transmembrane region" description="Helical" evidence="2">
    <location>
        <begin position="21"/>
        <end position="41"/>
    </location>
</feature>
<comment type="similarity">
    <text evidence="1">Belongs to the short-chain dehydrogenases/reductases (SDR) family.</text>
</comment>
<dbReference type="Proteomes" id="UP001642483">
    <property type="component" value="Unassembled WGS sequence"/>
</dbReference>
<evidence type="ECO:0000313" key="3">
    <source>
        <dbReference type="EMBL" id="CAK8673794.1"/>
    </source>
</evidence>
<dbReference type="PANTHER" id="PTHR24322">
    <property type="entry name" value="PKSB"/>
    <property type="match status" value="1"/>
</dbReference>
<dbReference type="Pfam" id="PF00106">
    <property type="entry name" value="adh_short"/>
    <property type="match status" value="1"/>
</dbReference>
<dbReference type="PRINTS" id="PR00080">
    <property type="entry name" value="SDRFAMILY"/>
</dbReference>
<keyword evidence="2" id="KW-0472">Membrane</keyword>